<protein>
    <recommendedName>
        <fullName evidence="4">PCI domain-containing protein</fullName>
    </recommendedName>
</protein>
<dbReference type="SMART" id="SM00088">
    <property type="entry name" value="PINT"/>
    <property type="match status" value="1"/>
</dbReference>
<dbReference type="PROSITE" id="PS50250">
    <property type="entry name" value="PCI"/>
    <property type="match status" value="1"/>
</dbReference>
<evidence type="ECO:0000256" key="1">
    <source>
        <dbReference type="ARBA" id="ARBA00008482"/>
    </source>
</evidence>
<evidence type="ECO:0000256" key="2">
    <source>
        <dbReference type="ARBA" id="ARBA00022790"/>
    </source>
</evidence>
<reference evidence="5 6" key="1">
    <citation type="submission" date="2023-08" db="EMBL/GenBank/DDBJ databases">
        <title>Black Yeasts Isolated from many extreme environments.</title>
        <authorList>
            <person name="Coleine C."/>
            <person name="Stajich J.E."/>
            <person name="Selbmann L."/>
        </authorList>
    </citation>
    <scope>NUCLEOTIDE SEQUENCE [LARGE SCALE GENOMIC DNA]</scope>
    <source>
        <strain evidence="5 6">CCFEE 5885</strain>
    </source>
</reference>
<dbReference type="InterPro" id="IPR045237">
    <property type="entry name" value="COPS7/eIF3m"/>
</dbReference>
<dbReference type="InterPro" id="IPR000717">
    <property type="entry name" value="PCI_dom"/>
</dbReference>
<evidence type="ECO:0000313" key="6">
    <source>
        <dbReference type="Proteomes" id="UP001345013"/>
    </source>
</evidence>
<accession>A0ABR0JW44</accession>
<proteinExistence type="inferred from homology"/>
<evidence type="ECO:0000256" key="3">
    <source>
        <dbReference type="SAM" id="MobiDB-lite"/>
    </source>
</evidence>
<comment type="caution">
    <text evidence="5">The sequence shown here is derived from an EMBL/GenBank/DDBJ whole genome shotgun (WGS) entry which is preliminary data.</text>
</comment>
<comment type="similarity">
    <text evidence="1">Belongs to the CSN7/EIF3M family. CSN7 subfamily.</text>
</comment>
<dbReference type="EMBL" id="JAVRRG010000301">
    <property type="protein sequence ID" value="KAK5073378.1"/>
    <property type="molecule type" value="Genomic_DNA"/>
</dbReference>
<dbReference type="PANTHER" id="PTHR15350:SF5">
    <property type="entry name" value="COP9 SIGNALOSOME COMPLEX SUBUNIT 7"/>
    <property type="match status" value="1"/>
</dbReference>
<feature type="compositionally biased region" description="Basic residues" evidence="3">
    <location>
        <begin position="297"/>
        <end position="308"/>
    </location>
</feature>
<evidence type="ECO:0000313" key="5">
    <source>
        <dbReference type="EMBL" id="KAK5073378.1"/>
    </source>
</evidence>
<sequence length="308" mass="33650">MDQAQPKALAALQPFIIEATSTKSPSPRFLKELIIRATSTPGTYIFTELLQTPAIQSLQTAEAEYKSYLTLLETFSWGTYEEYNSTPGLPELTSVQTQKLRQLSLLSLASPFLPTQEEKPDTLNYPALLESLALSSNHELESLVTSAIYAGLLTARLSPTSTPPRVLITSVAPLRDLRPQSLPAMLQILKTWENRCTTTICGLESQIAAVRAGAAERTTLQRKRQEVVDAAVIQGENDSSKPVRPRDRRGNKRDLDERMEGEDDEDVSSDEVKMDVDDGGDVAGPVGRAAAGFGGRGTKRNRGRGGFT</sequence>
<feature type="compositionally biased region" description="Acidic residues" evidence="3">
    <location>
        <begin position="259"/>
        <end position="269"/>
    </location>
</feature>
<name>A0ABR0JW44_9EURO</name>
<keyword evidence="6" id="KW-1185">Reference proteome</keyword>
<dbReference type="PANTHER" id="PTHR15350">
    <property type="entry name" value="COP9 SIGNALOSOME COMPLEX SUBUNIT 7/DENDRITIC CELL PROTEIN GA17"/>
    <property type="match status" value="1"/>
</dbReference>
<organism evidence="5 6">
    <name type="scientific">Lithohypha guttulata</name>
    <dbReference type="NCBI Taxonomy" id="1690604"/>
    <lineage>
        <taxon>Eukaryota</taxon>
        <taxon>Fungi</taxon>
        <taxon>Dikarya</taxon>
        <taxon>Ascomycota</taxon>
        <taxon>Pezizomycotina</taxon>
        <taxon>Eurotiomycetes</taxon>
        <taxon>Chaetothyriomycetidae</taxon>
        <taxon>Chaetothyriales</taxon>
        <taxon>Trichomeriaceae</taxon>
        <taxon>Lithohypha</taxon>
    </lineage>
</organism>
<dbReference type="Proteomes" id="UP001345013">
    <property type="component" value="Unassembled WGS sequence"/>
</dbReference>
<keyword evidence="2" id="KW-0736">Signalosome</keyword>
<feature type="region of interest" description="Disordered" evidence="3">
    <location>
        <begin position="231"/>
        <end position="308"/>
    </location>
</feature>
<gene>
    <name evidence="5" type="ORF">LTR24_010300</name>
</gene>
<evidence type="ECO:0000259" key="4">
    <source>
        <dbReference type="PROSITE" id="PS50250"/>
    </source>
</evidence>
<feature type="domain" description="PCI" evidence="4">
    <location>
        <begin position="1"/>
        <end position="171"/>
    </location>
</feature>